<gene>
    <name evidence="2" type="ORF">CAQU_10315</name>
</gene>
<evidence type="ECO:0000313" key="2">
    <source>
        <dbReference type="EMBL" id="APT85382.1"/>
    </source>
</evidence>
<dbReference type="STRING" id="1431546.CAQU_10315"/>
<dbReference type="SUPFAM" id="SSF55729">
    <property type="entry name" value="Acyl-CoA N-acyltransferases (Nat)"/>
    <property type="match status" value="1"/>
</dbReference>
<dbReference type="AlphaFoldDB" id="A0A1L7CHQ2"/>
<dbReference type="PANTHER" id="PTHR31435">
    <property type="entry name" value="PROTEIN NATD1"/>
    <property type="match status" value="1"/>
</dbReference>
<dbReference type="Proteomes" id="UP000185478">
    <property type="component" value="Chromosome"/>
</dbReference>
<feature type="domain" description="N-acetyltransferase" evidence="1">
    <location>
        <begin position="8"/>
        <end position="95"/>
    </location>
</feature>
<dbReference type="RefSeq" id="WP_075727378.1">
    <property type="nucleotide sequence ID" value="NZ_CP009245.1"/>
</dbReference>
<dbReference type="InterPro" id="IPR016181">
    <property type="entry name" value="Acyl_CoA_acyltransferase"/>
</dbReference>
<dbReference type="OrthoDB" id="5405911at2"/>
<organism evidence="2 3">
    <name type="scientific">Corynebacterium aquilae DSM 44791</name>
    <dbReference type="NCBI Taxonomy" id="1431546"/>
    <lineage>
        <taxon>Bacteria</taxon>
        <taxon>Bacillati</taxon>
        <taxon>Actinomycetota</taxon>
        <taxon>Actinomycetes</taxon>
        <taxon>Mycobacteriales</taxon>
        <taxon>Corynebacteriaceae</taxon>
        <taxon>Corynebacterium</taxon>
    </lineage>
</organism>
<sequence>MLEHAEIVHEPDNGRFALMVKGNLAGYADYAEGSDGVRDFNHTVVLDEYRGQGLSSPLIKAALDDSRDAGVKVKATCSAVEHFIAKNPEYAEQLAE</sequence>
<evidence type="ECO:0000313" key="3">
    <source>
        <dbReference type="Proteomes" id="UP000185478"/>
    </source>
</evidence>
<dbReference type="PROSITE" id="PS51729">
    <property type="entry name" value="GNAT_YJDJ"/>
    <property type="match status" value="1"/>
</dbReference>
<dbReference type="Gene3D" id="3.40.630.30">
    <property type="match status" value="1"/>
</dbReference>
<evidence type="ECO:0000259" key="1">
    <source>
        <dbReference type="PROSITE" id="PS51729"/>
    </source>
</evidence>
<dbReference type="EMBL" id="CP009245">
    <property type="protein sequence ID" value="APT85382.1"/>
    <property type="molecule type" value="Genomic_DNA"/>
</dbReference>
<dbReference type="CDD" id="cd04301">
    <property type="entry name" value="NAT_SF"/>
    <property type="match status" value="1"/>
</dbReference>
<name>A0A1L7CHQ2_9CORY</name>
<keyword evidence="3" id="KW-1185">Reference proteome</keyword>
<dbReference type="PANTHER" id="PTHR31435:SF9">
    <property type="entry name" value="PROTEIN NATD1"/>
    <property type="match status" value="1"/>
</dbReference>
<protein>
    <submittedName>
        <fullName evidence="2">Acetyltransferase</fullName>
    </submittedName>
</protein>
<dbReference type="KEGG" id="caqu:CAQU_10315"/>
<dbReference type="GO" id="GO:0016740">
    <property type="term" value="F:transferase activity"/>
    <property type="evidence" value="ECO:0007669"/>
    <property type="project" value="UniProtKB-KW"/>
</dbReference>
<dbReference type="InterPro" id="IPR045057">
    <property type="entry name" value="Gcn5-rel_NAT"/>
</dbReference>
<dbReference type="InterPro" id="IPR031165">
    <property type="entry name" value="GNAT_YJDJ"/>
</dbReference>
<accession>A0A1L7CHQ2</accession>
<dbReference type="Pfam" id="PF14542">
    <property type="entry name" value="Acetyltransf_CG"/>
    <property type="match status" value="1"/>
</dbReference>
<reference evidence="2 3" key="1">
    <citation type="submission" date="2014-08" db="EMBL/GenBank/DDBJ databases">
        <title>Complete genome sequence of Corynebacterium aquilae S-613T(T) (=DSM 44791(T)), isolated from the choana of a healthy golden eagle.</title>
        <authorList>
            <person name="Ruckert C."/>
            <person name="Albersmeier A."/>
            <person name="Winkler A."/>
            <person name="Kalinowski J."/>
        </authorList>
    </citation>
    <scope>NUCLEOTIDE SEQUENCE [LARGE SCALE GENOMIC DNA]</scope>
    <source>
        <strain evidence="2 3">S-613</strain>
    </source>
</reference>
<proteinExistence type="predicted"/>
<keyword evidence="2" id="KW-0808">Transferase</keyword>